<keyword evidence="1 2" id="KW-0732">Signal</keyword>
<sequence>MKIRTLVIVLAFVLALSLLTACGNSSSKNDLTNNPSIESVKEAISDIENITLIEIVTEDNDPNKQLGKQGGYTGSLFFKSSLVTYETDESAIKAGTDGGGSIEVYANKSDAEKRNEYLAKFDGTAFSSGSHKVLGTIVIRTSNKLKASQQTELETNIINALTGAGNDTSSEAVQTDLTGDGNGTSSETVHTDDPTQASLQLDKEETRGRISYRVASSWKKTSDADMNTYDVTENGGIIVGSLNTSPIVDKDILNKNWDILVGKMKLVERMKSSYDDFKVVARRDINGIPVLQYEAKLDNSGVINSVSGFNFIYGDSEYMLQAIFPETDDSQLLPSTLKQIMDSLVIKEYTQSELASSGEGNIGDYHVKILDATLTKDYNGTPAIVVNFEFTNNAEDAAMFLSSTNVTAFQDGVELDTAIIMNKSVYDAGLAQKQIKPGVSLVVQSAYVLSSNSPVEIEVTKLITFGNDTVLTKTFNL</sequence>
<dbReference type="EMBL" id="JACJVN010000013">
    <property type="protein sequence ID" value="MBB6676203.1"/>
    <property type="molecule type" value="Genomic_DNA"/>
</dbReference>
<feature type="domain" description="DUF5067" evidence="3">
    <location>
        <begin position="356"/>
        <end position="461"/>
    </location>
</feature>
<dbReference type="AlphaFoldDB" id="A0A841T3P0"/>
<comment type="caution">
    <text evidence="4">The sequence shown here is derived from an EMBL/GenBank/DDBJ whole genome shotgun (WGS) entry which is preliminary data.</text>
</comment>
<dbReference type="PROSITE" id="PS51257">
    <property type="entry name" value="PROKAR_LIPOPROTEIN"/>
    <property type="match status" value="1"/>
</dbReference>
<dbReference type="RefSeq" id="WP_185177511.1">
    <property type="nucleotide sequence ID" value="NZ_CBCSEP010000002.1"/>
</dbReference>
<evidence type="ECO:0000259" key="3">
    <source>
        <dbReference type="Pfam" id="PF16729"/>
    </source>
</evidence>
<dbReference type="InterPro" id="IPR031989">
    <property type="entry name" value="DUF5067"/>
</dbReference>
<keyword evidence="5" id="KW-1185">Reference proteome</keyword>
<accession>A0A841T3P0</accession>
<dbReference type="InterPro" id="IPR029050">
    <property type="entry name" value="Immunoprotect_excell_Ig-like"/>
</dbReference>
<feature type="chain" id="PRO_5038969991" evidence="2">
    <location>
        <begin position="22"/>
        <end position="477"/>
    </location>
</feature>
<protein>
    <submittedName>
        <fullName evidence="4">DUF5067 domain-containing protein</fullName>
    </submittedName>
</protein>
<dbReference type="Gene3D" id="2.60.40.1240">
    <property type="match status" value="1"/>
</dbReference>
<organism evidence="4 5">
    <name type="scientific">Cohnella lubricantis</name>
    <dbReference type="NCBI Taxonomy" id="2163172"/>
    <lineage>
        <taxon>Bacteria</taxon>
        <taxon>Bacillati</taxon>
        <taxon>Bacillota</taxon>
        <taxon>Bacilli</taxon>
        <taxon>Bacillales</taxon>
        <taxon>Paenibacillaceae</taxon>
        <taxon>Cohnella</taxon>
    </lineage>
</organism>
<dbReference type="Proteomes" id="UP000574133">
    <property type="component" value="Unassembled WGS sequence"/>
</dbReference>
<feature type="signal peptide" evidence="2">
    <location>
        <begin position="1"/>
        <end position="21"/>
    </location>
</feature>
<name>A0A841T3P0_9BACL</name>
<dbReference type="Pfam" id="PF16729">
    <property type="entry name" value="DUF5067"/>
    <property type="match status" value="1"/>
</dbReference>
<evidence type="ECO:0000256" key="2">
    <source>
        <dbReference type="SAM" id="SignalP"/>
    </source>
</evidence>
<gene>
    <name evidence="4" type="ORF">H4Q31_02565</name>
</gene>
<evidence type="ECO:0000256" key="1">
    <source>
        <dbReference type="ARBA" id="ARBA00022729"/>
    </source>
</evidence>
<reference evidence="4 5" key="1">
    <citation type="submission" date="2020-08" db="EMBL/GenBank/DDBJ databases">
        <title>Cohnella phylogeny.</title>
        <authorList>
            <person name="Dunlap C."/>
        </authorList>
    </citation>
    <scope>NUCLEOTIDE SEQUENCE [LARGE SCALE GENOMIC DNA]</scope>
    <source>
        <strain evidence="4 5">DSM 103658</strain>
    </source>
</reference>
<evidence type="ECO:0000313" key="5">
    <source>
        <dbReference type="Proteomes" id="UP000574133"/>
    </source>
</evidence>
<proteinExistence type="predicted"/>
<evidence type="ECO:0000313" key="4">
    <source>
        <dbReference type="EMBL" id="MBB6676203.1"/>
    </source>
</evidence>